<evidence type="ECO:0000313" key="3">
    <source>
        <dbReference type="Proteomes" id="UP000184330"/>
    </source>
</evidence>
<dbReference type="Proteomes" id="UP000184330">
    <property type="component" value="Unassembled WGS sequence"/>
</dbReference>
<reference evidence="2 3" key="1">
    <citation type="submission" date="2016-03" db="EMBL/GenBank/DDBJ databases">
        <authorList>
            <person name="Ploux O."/>
        </authorList>
    </citation>
    <scope>NUCLEOTIDE SEQUENCE [LARGE SCALE GENOMIC DNA]</scope>
    <source>
        <strain evidence="2 3">UAMH 11012</strain>
    </source>
</reference>
<name>A0A1L7XJ49_9HELO</name>
<feature type="region of interest" description="Disordered" evidence="1">
    <location>
        <begin position="1"/>
        <end position="47"/>
    </location>
</feature>
<keyword evidence="3" id="KW-1185">Reference proteome</keyword>
<dbReference type="AlphaFoldDB" id="A0A1L7XJ49"/>
<dbReference type="EMBL" id="FJOG01000029">
    <property type="protein sequence ID" value="CZR65069.1"/>
    <property type="molecule type" value="Genomic_DNA"/>
</dbReference>
<feature type="compositionally biased region" description="Basic and acidic residues" evidence="1">
    <location>
        <begin position="25"/>
        <end position="35"/>
    </location>
</feature>
<protein>
    <submittedName>
        <fullName evidence="2">Uncharacterized protein</fullName>
    </submittedName>
</protein>
<organism evidence="2 3">
    <name type="scientific">Phialocephala subalpina</name>
    <dbReference type="NCBI Taxonomy" id="576137"/>
    <lineage>
        <taxon>Eukaryota</taxon>
        <taxon>Fungi</taxon>
        <taxon>Dikarya</taxon>
        <taxon>Ascomycota</taxon>
        <taxon>Pezizomycotina</taxon>
        <taxon>Leotiomycetes</taxon>
        <taxon>Helotiales</taxon>
        <taxon>Mollisiaceae</taxon>
        <taxon>Phialocephala</taxon>
        <taxon>Phialocephala fortinii species complex</taxon>
    </lineage>
</organism>
<gene>
    <name evidence="2" type="ORF">PAC_14969</name>
</gene>
<accession>A0A1L7XJ49</accession>
<sequence>MSIHAHLKPVNMPQSKKSAGKAKKVKAEPKIKTESPEPSTPSVPQMPYSAGPISMVRLCDDNCGASGVKPEPIDPSLQSSAGITTFVSLCDGKTVYQFTDKDQLFDPTTEPRYANDLGQPYLLLKYNPILQCADQDTVVMIVGGRTMGGYTAAARYFGPKSEHNRNSFVAPETAKPLIDQILAQTCLGCNTLRQLFKDKPKIKKGYIMTSSDALIQGVSNIFEWTKNGFPATLPEGMSQELLGLLRGHLQDFDTRGFEVKFWKVAPEFITGPTFPSENQLLDFFDAPHETDVSTCHCTDCMDRKQYAELKFAKYGMACCPCEFGKLLAKKYGKLKKGDKFVITNNTGVTEATVIMRVDAKGMVFQHASA</sequence>
<evidence type="ECO:0000256" key="1">
    <source>
        <dbReference type="SAM" id="MobiDB-lite"/>
    </source>
</evidence>
<proteinExistence type="predicted"/>
<evidence type="ECO:0000313" key="2">
    <source>
        <dbReference type="EMBL" id="CZR65069.1"/>
    </source>
</evidence>